<comment type="caution">
    <text evidence="2">The sequence shown here is derived from an EMBL/GenBank/DDBJ whole genome shotgun (WGS) entry which is preliminary data.</text>
</comment>
<dbReference type="eggNOG" id="ENOG502RZ0Z">
    <property type="taxonomic scope" value="Eukaryota"/>
</dbReference>
<dbReference type="OrthoDB" id="427280at2759"/>
<keyword evidence="1" id="KW-0732">Signal</keyword>
<feature type="chain" id="PRO_5001511466" evidence="1">
    <location>
        <begin position="21"/>
        <end position="421"/>
    </location>
</feature>
<dbReference type="InterPro" id="IPR052842">
    <property type="entry name" value="ER_Co-chaperone"/>
</dbReference>
<reference evidence="2" key="1">
    <citation type="submission" date="2013-12" db="EMBL/GenBank/DDBJ databases">
        <authorList>
            <person name="Omoto C.K."/>
            <person name="Sibley D."/>
            <person name="Venepally P."/>
            <person name="Hadjithomas M."/>
            <person name="Karamycheva S."/>
            <person name="Brunk B."/>
            <person name="Roos D."/>
            <person name="Caler E."/>
            <person name="Lorenzi H."/>
        </authorList>
    </citation>
    <scope>NUCLEOTIDE SEQUENCE</scope>
</reference>
<dbReference type="RefSeq" id="XP_011131342.1">
    <property type="nucleotide sequence ID" value="XM_011133040.1"/>
</dbReference>
<name>A0A023B3Z6_GRENI</name>
<dbReference type="Gene3D" id="3.40.30.10">
    <property type="entry name" value="Glutaredoxin"/>
    <property type="match status" value="1"/>
</dbReference>
<sequence length="421" mass="46996">MRVLAVLTAGLLAVLPECSGALVDPLRNEVIALNPRNIMDSFKQYRDRFPGGILFYKDPAKVEDILTDYWEPLSQELKGIARFGAVDCTAHSSLCEHELEDMGQLDASGYVVSLYPSLPRPPRALDKLPTKEKLKSRILKLVPQAKYTNLVTLDDASNYFKVDANIPKAVLYLSDKEEPPTFWHALAHTFGDRMAFSFIGKNGDKTIAQKLGLSLGTPTVAVKTKDTRLSSRSVEQKILKKRPINFQEIQDWLNVHSETFARGGGVDLKVGASSPDRPWLREELPQLTKASHKDLCFGLREGFCAVYSAGPDDLNETGEDLRDSVKDRLTVIKAEVKRPVLKFSWVNAEKEKEVAGSMKLANGSFVIINPHKRLRYSTLEDASTVQHLFAFIDKIKSGDGKFVPLKQVPTFVGKQKQPDEL</sequence>
<dbReference type="AlphaFoldDB" id="A0A023B3Z6"/>
<keyword evidence="3" id="KW-1185">Reference proteome</keyword>
<feature type="signal peptide" evidence="1">
    <location>
        <begin position="1"/>
        <end position="20"/>
    </location>
</feature>
<evidence type="ECO:0000256" key="1">
    <source>
        <dbReference type="SAM" id="SignalP"/>
    </source>
</evidence>
<dbReference type="VEuPathDB" id="CryptoDB:GNI_105690"/>
<dbReference type="GeneID" id="22913762"/>
<gene>
    <name evidence="2" type="ORF">GNI_105690</name>
</gene>
<protein>
    <submittedName>
        <fullName evidence="2">Thioredoxin</fullName>
    </submittedName>
</protein>
<dbReference type="EMBL" id="AFNH02000788">
    <property type="protein sequence ID" value="EZG56109.1"/>
    <property type="molecule type" value="Genomic_DNA"/>
</dbReference>
<proteinExistence type="predicted"/>
<evidence type="ECO:0000313" key="3">
    <source>
        <dbReference type="Proteomes" id="UP000019763"/>
    </source>
</evidence>
<dbReference type="Proteomes" id="UP000019763">
    <property type="component" value="Unassembled WGS sequence"/>
</dbReference>
<dbReference type="PANTHER" id="PTHR45184:SF1">
    <property type="entry name" value="DNAJ PROTEIN ERDJ3A"/>
    <property type="match status" value="1"/>
</dbReference>
<organism evidence="2 3">
    <name type="scientific">Gregarina niphandrodes</name>
    <name type="common">Septate eugregarine</name>
    <dbReference type="NCBI Taxonomy" id="110365"/>
    <lineage>
        <taxon>Eukaryota</taxon>
        <taxon>Sar</taxon>
        <taxon>Alveolata</taxon>
        <taxon>Apicomplexa</taxon>
        <taxon>Conoidasida</taxon>
        <taxon>Gregarinasina</taxon>
        <taxon>Eugregarinorida</taxon>
        <taxon>Gregarinidae</taxon>
        <taxon>Gregarina</taxon>
    </lineage>
</organism>
<accession>A0A023B3Z6</accession>
<dbReference type="OMA" id="FCYINNE"/>
<dbReference type="PANTHER" id="PTHR45184">
    <property type="entry name" value="DNAJ PROTEIN ERDJ3A"/>
    <property type="match status" value="1"/>
</dbReference>
<evidence type="ECO:0000313" key="2">
    <source>
        <dbReference type="EMBL" id="EZG56109.1"/>
    </source>
</evidence>